<reference evidence="2" key="1">
    <citation type="journal article" date="2018" name="Nat. Plants">
        <title>Whole-genome landscape of Medicago truncatula symbiotic genes.</title>
        <authorList>
            <person name="Pecrix Y."/>
            <person name="Staton S.E."/>
            <person name="Sallet E."/>
            <person name="Lelandais-Briere C."/>
            <person name="Moreau S."/>
            <person name="Carrere S."/>
            <person name="Blein T."/>
            <person name="Jardinaud M.F."/>
            <person name="Latrasse D."/>
            <person name="Zouine M."/>
            <person name="Zahm M."/>
            <person name="Kreplak J."/>
            <person name="Mayjonade B."/>
            <person name="Satge C."/>
            <person name="Perez M."/>
            <person name="Cauet S."/>
            <person name="Marande W."/>
            <person name="Chantry-Darmon C."/>
            <person name="Lopez-Roques C."/>
            <person name="Bouchez O."/>
            <person name="Berard A."/>
            <person name="Debelle F."/>
            <person name="Munos S."/>
            <person name="Bendahmane A."/>
            <person name="Berges H."/>
            <person name="Niebel A."/>
            <person name="Buitink J."/>
            <person name="Frugier F."/>
            <person name="Benhamed M."/>
            <person name="Crespi M."/>
            <person name="Gouzy J."/>
            <person name="Gamas P."/>
        </authorList>
    </citation>
    <scope>NUCLEOTIDE SEQUENCE [LARGE SCALE GENOMIC DNA]</scope>
    <source>
        <strain evidence="2">cv. Jemalong A17</strain>
    </source>
</reference>
<dbReference type="EMBL" id="PSQE01000001">
    <property type="protein sequence ID" value="RHN79645.1"/>
    <property type="molecule type" value="Genomic_DNA"/>
</dbReference>
<evidence type="ECO:0000313" key="1">
    <source>
        <dbReference type="EMBL" id="RHN79645.1"/>
    </source>
</evidence>
<protein>
    <submittedName>
        <fullName evidence="1">Uncharacterized protein</fullName>
    </submittedName>
</protein>
<dbReference type="AlphaFoldDB" id="A0A396JTU3"/>
<evidence type="ECO:0000313" key="2">
    <source>
        <dbReference type="Proteomes" id="UP000265566"/>
    </source>
</evidence>
<dbReference type="Proteomes" id="UP000265566">
    <property type="component" value="Chromosome 1"/>
</dbReference>
<gene>
    <name evidence="1" type="ORF">MtrunA17_Chr1g0179571</name>
</gene>
<comment type="caution">
    <text evidence="1">The sequence shown here is derived from an EMBL/GenBank/DDBJ whole genome shotgun (WGS) entry which is preliminary data.</text>
</comment>
<accession>A0A396JTU3</accession>
<proteinExistence type="predicted"/>
<dbReference type="Gramene" id="rna3463">
    <property type="protein sequence ID" value="RHN79645.1"/>
    <property type="gene ID" value="gene3463"/>
</dbReference>
<sequence>MVKSSFLGHHQSFLQLENLVHLHHSSENFVVAVCSWMKKMEETHVSLNDDDVDLCQCHDVGEHRKQLGNGAIDEDFVVVD</sequence>
<organism evidence="1 2">
    <name type="scientific">Medicago truncatula</name>
    <name type="common">Barrel medic</name>
    <name type="synonym">Medicago tribuloides</name>
    <dbReference type="NCBI Taxonomy" id="3880"/>
    <lineage>
        <taxon>Eukaryota</taxon>
        <taxon>Viridiplantae</taxon>
        <taxon>Streptophyta</taxon>
        <taxon>Embryophyta</taxon>
        <taxon>Tracheophyta</taxon>
        <taxon>Spermatophyta</taxon>
        <taxon>Magnoliopsida</taxon>
        <taxon>eudicotyledons</taxon>
        <taxon>Gunneridae</taxon>
        <taxon>Pentapetalae</taxon>
        <taxon>rosids</taxon>
        <taxon>fabids</taxon>
        <taxon>Fabales</taxon>
        <taxon>Fabaceae</taxon>
        <taxon>Papilionoideae</taxon>
        <taxon>50 kb inversion clade</taxon>
        <taxon>NPAAA clade</taxon>
        <taxon>Hologalegina</taxon>
        <taxon>IRL clade</taxon>
        <taxon>Trifolieae</taxon>
        <taxon>Medicago</taxon>
    </lineage>
</organism>
<name>A0A396JTU3_MEDTR</name>